<dbReference type="Proteomes" id="UP001239111">
    <property type="component" value="Chromosome 2"/>
</dbReference>
<comment type="caution">
    <text evidence="1">The sequence shown here is derived from an EMBL/GenBank/DDBJ whole genome shotgun (WGS) entry which is preliminary data.</text>
</comment>
<dbReference type="EMBL" id="CM056742">
    <property type="protein sequence ID" value="KAJ8678938.1"/>
    <property type="molecule type" value="Genomic_DNA"/>
</dbReference>
<sequence length="543" mass="59622">MSFSYFTVTYTEEDLLNESSELDSEEQTASAAKILAGLSQQNANLVDINQNDGAQASMTTAGVVGVASVPLTPGVYSPALMQSQGQFSFPRMSNGTVTTTSRPRADLPPRFTRPAPVNYRFGPPVYANLPPNLISAAELGPNVVLGEVDMHVLHRIVEQACLRFASGQAFQHREEDMRLVVEMINNLAKVHKAELEKEKTILARRKVNNRPGISLPTTFASQIQSTSGTPQVLIQSDPENINCLNSEIDSMQRNIQIPNLLIQNDSGTTPVSNPNIQSSLNTVQLPTAEIQSARTVENDKNNQIQSTPQNAQIPSTQSRSNSVIVQSPPVVSNIPVMSHVPSVQISEIIPENQIIHLGGARVNITRKYCLSSKVNYEVWFSHFKTELSSNDLLDGADDLAIQSQDLTPQCDQSGVGRENGDGGCSPVDQESSSEQEEEIPAKEGQLHVAETAGLSELKAKKGAPVCKLPRPSKTRGSAQPIMYTVTTRDLAYCLGEGKERTAEVEEMIQHWVDDLWNRLENPCDELCHEHLVVEFPKEWSKYK</sequence>
<organism evidence="1 2">
    <name type="scientific">Eretmocerus hayati</name>
    <dbReference type="NCBI Taxonomy" id="131215"/>
    <lineage>
        <taxon>Eukaryota</taxon>
        <taxon>Metazoa</taxon>
        <taxon>Ecdysozoa</taxon>
        <taxon>Arthropoda</taxon>
        <taxon>Hexapoda</taxon>
        <taxon>Insecta</taxon>
        <taxon>Pterygota</taxon>
        <taxon>Neoptera</taxon>
        <taxon>Endopterygota</taxon>
        <taxon>Hymenoptera</taxon>
        <taxon>Apocrita</taxon>
        <taxon>Proctotrupomorpha</taxon>
        <taxon>Chalcidoidea</taxon>
        <taxon>Aphelinidae</taxon>
        <taxon>Aphelininae</taxon>
        <taxon>Eretmocerus</taxon>
    </lineage>
</organism>
<accession>A0ACC2P638</accession>
<evidence type="ECO:0000313" key="2">
    <source>
        <dbReference type="Proteomes" id="UP001239111"/>
    </source>
</evidence>
<protein>
    <submittedName>
        <fullName evidence="1">Uncharacterized protein</fullName>
    </submittedName>
</protein>
<proteinExistence type="predicted"/>
<gene>
    <name evidence="1" type="ORF">QAD02_014725</name>
</gene>
<reference evidence="1" key="1">
    <citation type="submission" date="2023-04" db="EMBL/GenBank/DDBJ databases">
        <title>A chromosome-level genome assembly of the parasitoid wasp Eretmocerus hayati.</title>
        <authorList>
            <person name="Zhong Y."/>
            <person name="Liu S."/>
            <person name="Liu Y."/>
        </authorList>
    </citation>
    <scope>NUCLEOTIDE SEQUENCE</scope>
    <source>
        <strain evidence="1">ZJU_SS_LIU_2023</strain>
    </source>
</reference>
<keyword evidence="2" id="KW-1185">Reference proteome</keyword>
<evidence type="ECO:0000313" key="1">
    <source>
        <dbReference type="EMBL" id="KAJ8678938.1"/>
    </source>
</evidence>
<name>A0ACC2P638_9HYME</name>